<evidence type="ECO:0000313" key="4">
    <source>
        <dbReference type="EMBL" id="WRT66889.1"/>
    </source>
</evidence>
<name>A0ABZ1D0K3_9TREE</name>
<organism evidence="4 5">
    <name type="scientific">Kwoniella shivajii</name>
    <dbReference type="NCBI Taxonomy" id="564305"/>
    <lineage>
        <taxon>Eukaryota</taxon>
        <taxon>Fungi</taxon>
        <taxon>Dikarya</taxon>
        <taxon>Basidiomycota</taxon>
        <taxon>Agaricomycotina</taxon>
        <taxon>Tremellomycetes</taxon>
        <taxon>Tremellales</taxon>
        <taxon>Cryptococcaceae</taxon>
        <taxon>Kwoniella</taxon>
    </lineage>
</organism>
<dbReference type="RefSeq" id="XP_062791629.1">
    <property type="nucleotide sequence ID" value="XM_062935578.1"/>
</dbReference>
<dbReference type="PANTHER" id="PTHR12412">
    <property type="entry name" value="CAP BINDING PROTEIN"/>
    <property type="match status" value="1"/>
</dbReference>
<gene>
    <name evidence="4" type="ORF">IL334_003852</name>
</gene>
<accession>A0ABZ1D0K3</accession>
<feature type="compositionally biased region" description="Gly residues" evidence="1">
    <location>
        <begin position="56"/>
        <end position="66"/>
    </location>
</feature>
<feature type="region of interest" description="Disordered" evidence="1">
    <location>
        <begin position="799"/>
        <end position="819"/>
    </location>
</feature>
<dbReference type="Gene3D" id="1.25.40.180">
    <property type="match status" value="3"/>
</dbReference>
<keyword evidence="5" id="KW-1185">Reference proteome</keyword>
<dbReference type="InterPro" id="IPR015174">
    <property type="entry name" value="MIF4G-like_typ-2"/>
</dbReference>
<evidence type="ECO:0000256" key="1">
    <source>
        <dbReference type="SAM" id="MobiDB-lite"/>
    </source>
</evidence>
<feature type="domain" description="MIF4G-like type 1" evidence="2">
    <location>
        <begin position="387"/>
        <end position="579"/>
    </location>
</feature>
<dbReference type="Pfam" id="PF09090">
    <property type="entry name" value="MIF4G_like_2"/>
    <property type="match status" value="1"/>
</dbReference>
<evidence type="ECO:0000259" key="2">
    <source>
        <dbReference type="Pfam" id="PF09088"/>
    </source>
</evidence>
<dbReference type="SUPFAM" id="SSF48371">
    <property type="entry name" value="ARM repeat"/>
    <property type="match status" value="3"/>
</dbReference>
<feature type="domain" description="MIF4G-like type 2" evidence="3">
    <location>
        <begin position="599"/>
        <end position="893"/>
    </location>
</feature>
<reference evidence="4 5" key="1">
    <citation type="submission" date="2024-01" db="EMBL/GenBank/DDBJ databases">
        <title>Comparative genomics of Cryptococcus and Kwoniella reveals pathogenesis evolution and contrasting modes of karyotype evolution via chromosome fusion or intercentromeric recombination.</title>
        <authorList>
            <person name="Coelho M.A."/>
            <person name="David-Palma M."/>
            <person name="Shea T."/>
            <person name="Bowers K."/>
            <person name="McGinley-Smith S."/>
            <person name="Mohammad A.W."/>
            <person name="Gnirke A."/>
            <person name="Yurkov A.M."/>
            <person name="Nowrousian M."/>
            <person name="Sun S."/>
            <person name="Cuomo C.A."/>
            <person name="Heitman J."/>
        </authorList>
    </citation>
    <scope>NUCLEOTIDE SEQUENCE [LARGE SCALE GENOMIC DNA]</scope>
    <source>
        <strain evidence="4">CBS 11374</strain>
    </source>
</reference>
<dbReference type="Pfam" id="PF09088">
    <property type="entry name" value="MIF4G_like"/>
    <property type="match status" value="1"/>
</dbReference>
<dbReference type="PANTHER" id="PTHR12412:SF2">
    <property type="entry name" value="NUCLEAR CAP-BINDING PROTEIN SUBUNIT 1"/>
    <property type="match status" value="1"/>
</dbReference>
<sequence>MSYQNSFNPMGFGNPYAQAYGGQPGFGGSPGGYGGGRGRGGGGGGRGRDDRRGGRGRGNYGGGGGGNRDRPPIPENSNSRLKKMVIKLGDDEQYDPIDDPHRLARALKRTWREGSSGVCEGFRISVTQQPQKHSYLVILLLSLSRRNISGVKTEEGVEAQLGEKRKADDEEDIEFGREIIEDLSRALRGWVEGREWQNVRLGLQFFSLLVPAGLITPSSLLGVYKSLLAVLEEVGGGGDRAERAVRAVGEGLIRSGKVLYENYPDDVENLITSIEGYIIGRRNEVKSLINPLSPILPIGNESSPNPDTLDNFLSALHALRANAFNPPECLPRYWESSILDENTTQSDPYELATVSMPPEMYAVDAEELDKGEGRIGNLRLFAEEVVPSPESLDGWVLQSLVLDLINIYEVNRKECASLLLSLRKYFPSKTFKPTHPPEDVDSDESTPVSTWSPESLAISTLLNAMLTLPKSAYKSIYYGSVVTELCKLSPNTVAPPVGRAVRKVFGYLGNEGLDVEISRRVAEWFSLHLSNFGFQWMWKEWIPELELPASHPRRAFMRRVTELEVRLAYYDRILDTLPEAMAVEGAGVISSAPPEPIWPYEIEDHPLHSEATEILGLFRSKTSTTDVQAHLEQLPNSKSGPSEPLYPNIRKMVFETILHLGSRSFSHFLNATERYLETLRYLTSDQSSRRILLEGVWSYWKYSTQLRLVTIDKYLQYGILEGLDVIEFLFDDDDVEDQVEESDGWTDGWKWEILKMTIEKHVGRTEAIKKRLRLIEKEDEMARARRAAELLEKGGDVGAENGEEENIVEDPRPEGSQAFNDTQTSLDIQASRLEKVLMSTMKLFVLSLLPQEEGSVNQGLKGVLALLQSGEEALWSTRAKWGWYKQFLRLWSAHLIPLAEPIESSIFDPISKSQSVSDDLDQRAQDLVRGVWNSSLEI</sequence>
<protein>
    <recommendedName>
        <fullName evidence="6">Nuclear cap-binding protein subunit 1</fullName>
    </recommendedName>
</protein>
<dbReference type="InterPro" id="IPR027159">
    <property type="entry name" value="CBP80"/>
</dbReference>
<dbReference type="InterPro" id="IPR015172">
    <property type="entry name" value="MIF4G-like_typ-1"/>
</dbReference>
<proteinExistence type="predicted"/>
<feature type="compositionally biased region" description="Gly residues" evidence="1">
    <location>
        <begin position="22"/>
        <end position="45"/>
    </location>
</feature>
<evidence type="ECO:0000313" key="5">
    <source>
        <dbReference type="Proteomes" id="UP001329825"/>
    </source>
</evidence>
<dbReference type="EMBL" id="CP141885">
    <property type="protein sequence ID" value="WRT66889.1"/>
    <property type="molecule type" value="Genomic_DNA"/>
</dbReference>
<dbReference type="InterPro" id="IPR016024">
    <property type="entry name" value="ARM-type_fold"/>
</dbReference>
<dbReference type="GeneID" id="87955983"/>
<evidence type="ECO:0008006" key="6">
    <source>
        <dbReference type="Google" id="ProtNLM"/>
    </source>
</evidence>
<evidence type="ECO:0000259" key="3">
    <source>
        <dbReference type="Pfam" id="PF09090"/>
    </source>
</evidence>
<feature type="region of interest" description="Disordered" evidence="1">
    <location>
        <begin position="1"/>
        <end position="77"/>
    </location>
</feature>
<dbReference type="Proteomes" id="UP001329825">
    <property type="component" value="Chromosome 5"/>
</dbReference>